<evidence type="ECO:0000313" key="2">
    <source>
        <dbReference type="Proteomes" id="UP000691718"/>
    </source>
</evidence>
<comment type="caution">
    <text evidence="1">The sequence shown here is derived from an EMBL/GenBank/DDBJ whole genome shotgun (WGS) entry which is preliminary data.</text>
</comment>
<protein>
    <submittedName>
        <fullName evidence="1">(apollo) hypothetical protein</fullName>
    </submittedName>
</protein>
<proteinExistence type="predicted"/>
<accession>A0A8S3XS95</accession>
<dbReference type="AlphaFoldDB" id="A0A8S3XS95"/>
<gene>
    <name evidence="1" type="ORF">PAPOLLO_LOCUS20772</name>
</gene>
<organism evidence="1 2">
    <name type="scientific">Parnassius apollo</name>
    <name type="common">Apollo butterfly</name>
    <name type="synonym">Papilio apollo</name>
    <dbReference type="NCBI Taxonomy" id="110799"/>
    <lineage>
        <taxon>Eukaryota</taxon>
        <taxon>Metazoa</taxon>
        <taxon>Ecdysozoa</taxon>
        <taxon>Arthropoda</taxon>
        <taxon>Hexapoda</taxon>
        <taxon>Insecta</taxon>
        <taxon>Pterygota</taxon>
        <taxon>Neoptera</taxon>
        <taxon>Endopterygota</taxon>
        <taxon>Lepidoptera</taxon>
        <taxon>Glossata</taxon>
        <taxon>Ditrysia</taxon>
        <taxon>Papilionoidea</taxon>
        <taxon>Papilionidae</taxon>
        <taxon>Parnassiinae</taxon>
        <taxon>Parnassini</taxon>
        <taxon>Parnassius</taxon>
        <taxon>Parnassius</taxon>
    </lineage>
</organism>
<name>A0A8S3XS95_PARAO</name>
<keyword evidence="2" id="KW-1185">Reference proteome</keyword>
<evidence type="ECO:0000313" key="1">
    <source>
        <dbReference type="EMBL" id="CAG5036276.1"/>
    </source>
</evidence>
<dbReference type="EMBL" id="CAJQZP010001281">
    <property type="protein sequence ID" value="CAG5036276.1"/>
    <property type="molecule type" value="Genomic_DNA"/>
</dbReference>
<reference evidence="1" key="1">
    <citation type="submission" date="2021-04" db="EMBL/GenBank/DDBJ databases">
        <authorList>
            <person name="Tunstrom K."/>
        </authorList>
    </citation>
    <scope>NUCLEOTIDE SEQUENCE</scope>
</reference>
<sequence>MLSGWRVATEVVTLSDHRHIVIDVALHHLDSNSSHRVGSSPRCWSLKLLNRDKLEAAAIVAAWPAKAEELHINPEGEAN</sequence>
<dbReference type="OrthoDB" id="415822at2759"/>
<dbReference type="Proteomes" id="UP000691718">
    <property type="component" value="Unassembled WGS sequence"/>
</dbReference>